<keyword evidence="2" id="KW-0547">Nucleotide-binding</keyword>
<comment type="caution">
    <text evidence="5">The sequence shown here is derived from an EMBL/GenBank/DDBJ whole genome shotgun (WGS) entry which is preliminary data.</text>
</comment>
<dbReference type="Proteomes" id="UP000294901">
    <property type="component" value="Unassembled WGS sequence"/>
</dbReference>
<dbReference type="RefSeq" id="WP_133873236.1">
    <property type="nucleotide sequence ID" value="NZ_BOMD01000018.1"/>
</dbReference>
<dbReference type="EMBL" id="SNWR01000001">
    <property type="protein sequence ID" value="TDO38820.1"/>
    <property type="molecule type" value="Genomic_DNA"/>
</dbReference>
<dbReference type="PANTHER" id="PTHR42939:SF1">
    <property type="entry name" value="ABC TRANSPORTER ATP-BINDING PROTEIN ALBC-RELATED"/>
    <property type="match status" value="1"/>
</dbReference>
<sequence length="250" mass="26694">MRFDGVWFRYARRADWTLRAVDAVVEPGQTVVVLGRNGAGKSTLLQLAAGVLRPGRGAVRDRPPTVGWVPERFPADQPFTAGDYLHRMASVRGHDPAEADEWIERLLLTGHTGTRLSDLSKGTAQKVGLAQALTGRPGLLILDEPWEGLDAVARTLIPEIVAEVTATGGMALLSDHRGETAHLPGAIHWSVTDATVQPTAAPPAPSRDEVVIEISVPRASADEAVVRLRASGHAVLGVRDVKGPRSGDSR</sequence>
<dbReference type="PANTHER" id="PTHR42939">
    <property type="entry name" value="ABC TRANSPORTER ATP-BINDING PROTEIN ALBC-RELATED"/>
    <property type="match status" value="1"/>
</dbReference>
<feature type="domain" description="ABC transporter" evidence="4">
    <location>
        <begin position="1"/>
        <end position="228"/>
    </location>
</feature>
<dbReference type="InterPro" id="IPR027417">
    <property type="entry name" value="P-loop_NTPase"/>
</dbReference>
<dbReference type="OrthoDB" id="5182800at2"/>
<evidence type="ECO:0000313" key="6">
    <source>
        <dbReference type="Proteomes" id="UP000294901"/>
    </source>
</evidence>
<dbReference type="Gene3D" id="3.40.50.300">
    <property type="entry name" value="P-loop containing nucleotide triphosphate hydrolases"/>
    <property type="match status" value="1"/>
</dbReference>
<evidence type="ECO:0000259" key="4">
    <source>
        <dbReference type="PROSITE" id="PS50893"/>
    </source>
</evidence>
<dbReference type="InterPro" id="IPR051782">
    <property type="entry name" value="ABC_Transporter_VariousFunc"/>
</dbReference>
<dbReference type="GO" id="GO:0005524">
    <property type="term" value="F:ATP binding"/>
    <property type="evidence" value="ECO:0007669"/>
    <property type="project" value="UniProtKB-KW"/>
</dbReference>
<reference evidence="5 6" key="1">
    <citation type="submission" date="2019-03" db="EMBL/GenBank/DDBJ databases">
        <title>Sequencing the genomes of 1000 actinobacteria strains.</title>
        <authorList>
            <person name="Klenk H.-P."/>
        </authorList>
    </citation>
    <scope>NUCLEOTIDE SEQUENCE [LARGE SCALE GENOMIC DNA]</scope>
    <source>
        <strain evidence="5 6">DSM 43805</strain>
    </source>
</reference>
<proteinExistence type="predicted"/>
<evidence type="ECO:0000313" key="5">
    <source>
        <dbReference type="EMBL" id="TDO38820.1"/>
    </source>
</evidence>
<dbReference type="SUPFAM" id="SSF52540">
    <property type="entry name" value="P-loop containing nucleoside triphosphate hydrolases"/>
    <property type="match status" value="1"/>
</dbReference>
<name>A0A4R6JQN1_9ACTN</name>
<dbReference type="PROSITE" id="PS50893">
    <property type="entry name" value="ABC_TRANSPORTER_2"/>
    <property type="match status" value="1"/>
</dbReference>
<evidence type="ECO:0000256" key="3">
    <source>
        <dbReference type="ARBA" id="ARBA00022840"/>
    </source>
</evidence>
<dbReference type="GO" id="GO:0016887">
    <property type="term" value="F:ATP hydrolysis activity"/>
    <property type="evidence" value="ECO:0007669"/>
    <property type="project" value="InterPro"/>
</dbReference>
<dbReference type="InterPro" id="IPR003593">
    <property type="entry name" value="AAA+_ATPase"/>
</dbReference>
<keyword evidence="3" id="KW-0067">ATP-binding</keyword>
<gene>
    <name evidence="5" type="ORF">C8E87_2482</name>
</gene>
<dbReference type="InterPro" id="IPR003439">
    <property type="entry name" value="ABC_transporter-like_ATP-bd"/>
</dbReference>
<organism evidence="5 6">
    <name type="scientific">Paractinoplanes brasiliensis</name>
    <dbReference type="NCBI Taxonomy" id="52695"/>
    <lineage>
        <taxon>Bacteria</taxon>
        <taxon>Bacillati</taxon>
        <taxon>Actinomycetota</taxon>
        <taxon>Actinomycetes</taxon>
        <taxon>Micromonosporales</taxon>
        <taxon>Micromonosporaceae</taxon>
        <taxon>Paractinoplanes</taxon>
    </lineage>
</organism>
<dbReference type="Pfam" id="PF00005">
    <property type="entry name" value="ABC_tran"/>
    <property type="match status" value="1"/>
</dbReference>
<dbReference type="AlphaFoldDB" id="A0A4R6JQN1"/>
<dbReference type="SMART" id="SM00382">
    <property type="entry name" value="AAA"/>
    <property type="match status" value="1"/>
</dbReference>
<evidence type="ECO:0000256" key="2">
    <source>
        <dbReference type="ARBA" id="ARBA00022741"/>
    </source>
</evidence>
<keyword evidence="6" id="KW-1185">Reference proteome</keyword>
<accession>A0A4R6JQN1</accession>
<protein>
    <submittedName>
        <fullName evidence="5">ABC transporter family protein</fullName>
    </submittedName>
</protein>
<evidence type="ECO:0000256" key="1">
    <source>
        <dbReference type="ARBA" id="ARBA00022448"/>
    </source>
</evidence>
<keyword evidence="1" id="KW-0813">Transport</keyword>